<organism evidence="10 11">
    <name type="scientific">Abeliophyllum distichum</name>
    <dbReference type="NCBI Taxonomy" id="126358"/>
    <lineage>
        <taxon>Eukaryota</taxon>
        <taxon>Viridiplantae</taxon>
        <taxon>Streptophyta</taxon>
        <taxon>Embryophyta</taxon>
        <taxon>Tracheophyta</taxon>
        <taxon>Spermatophyta</taxon>
        <taxon>Magnoliopsida</taxon>
        <taxon>eudicotyledons</taxon>
        <taxon>Gunneridae</taxon>
        <taxon>Pentapetalae</taxon>
        <taxon>asterids</taxon>
        <taxon>lamiids</taxon>
        <taxon>Lamiales</taxon>
        <taxon>Oleaceae</taxon>
        <taxon>Forsythieae</taxon>
        <taxon>Abeliophyllum</taxon>
    </lineage>
</organism>
<dbReference type="SUPFAM" id="SSF51445">
    <property type="entry name" value="(Trans)glycosidases"/>
    <property type="match status" value="1"/>
</dbReference>
<evidence type="ECO:0000256" key="2">
    <source>
        <dbReference type="ARBA" id="ARBA00004613"/>
    </source>
</evidence>
<dbReference type="InterPro" id="IPR045053">
    <property type="entry name" value="MAN-like"/>
</dbReference>
<evidence type="ECO:0000259" key="9">
    <source>
        <dbReference type="Pfam" id="PF26410"/>
    </source>
</evidence>
<comment type="similarity">
    <text evidence="3">Belongs to the glycosyl hydrolase 5 (cellulase A) family.</text>
</comment>
<keyword evidence="6" id="KW-0378">Hydrolase</keyword>
<feature type="signal peptide" evidence="8">
    <location>
        <begin position="1"/>
        <end position="25"/>
    </location>
</feature>
<keyword evidence="8" id="KW-0732">Signal</keyword>
<accession>A0ABD1STN3</accession>
<keyword evidence="7" id="KW-0326">Glycosidase</keyword>
<evidence type="ECO:0000256" key="5">
    <source>
        <dbReference type="ARBA" id="ARBA00022525"/>
    </source>
</evidence>
<dbReference type="EC" id="3.2.1.78" evidence="4"/>
<evidence type="ECO:0000256" key="8">
    <source>
        <dbReference type="SAM" id="SignalP"/>
    </source>
</evidence>
<dbReference type="GO" id="GO:0005576">
    <property type="term" value="C:extracellular region"/>
    <property type="evidence" value="ECO:0007669"/>
    <property type="project" value="UniProtKB-SubCell"/>
</dbReference>
<protein>
    <recommendedName>
        <fullName evidence="4">mannan endo-1,4-beta-mannosidase</fullName>
        <ecNumber evidence="4">3.2.1.78</ecNumber>
    </recommendedName>
</protein>
<dbReference type="Gene3D" id="3.20.20.80">
    <property type="entry name" value="Glycosidases"/>
    <property type="match status" value="1"/>
</dbReference>
<dbReference type="InterPro" id="IPR017853">
    <property type="entry name" value="GH"/>
</dbReference>
<dbReference type="AlphaFoldDB" id="A0ABD1STN3"/>
<dbReference type="EMBL" id="JBFOLK010000006">
    <property type="protein sequence ID" value="KAL2504066.1"/>
    <property type="molecule type" value="Genomic_DNA"/>
</dbReference>
<evidence type="ECO:0000256" key="1">
    <source>
        <dbReference type="ARBA" id="ARBA00001678"/>
    </source>
</evidence>
<proteinExistence type="inferred from homology"/>
<evidence type="ECO:0000313" key="11">
    <source>
        <dbReference type="Proteomes" id="UP001604336"/>
    </source>
</evidence>
<comment type="catalytic activity">
    <reaction evidence="1">
        <text>Random hydrolysis of (1-&gt;4)-beta-D-mannosidic linkages in mannans, galactomannans and glucomannans.</text>
        <dbReference type="EC" id="3.2.1.78"/>
    </reaction>
</comment>
<gene>
    <name evidence="10" type="ORF">Adt_19687</name>
</gene>
<keyword evidence="5" id="KW-0964">Secreted</keyword>
<evidence type="ECO:0000256" key="3">
    <source>
        <dbReference type="ARBA" id="ARBA00005641"/>
    </source>
</evidence>
<evidence type="ECO:0000256" key="7">
    <source>
        <dbReference type="ARBA" id="ARBA00023295"/>
    </source>
</evidence>
<dbReference type="PANTHER" id="PTHR31451:SF60">
    <property type="entry name" value="MANNAN ENDO-1,4-BETA-MANNOSIDASE 1"/>
    <property type="match status" value="1"/>
</dbReference>
<evidence type="ECO:0000256" key="6">
    <source>
        <dbReference type="ARBA" id="ARBA00022801"/>
    </source>
</evidence>
<dbReference type="Proteomes" id="UP001604336">
    <property type="component" value="Unassembled WGS sequence"/>
</dbReference>
<feature type="domain" description="Glycoside hydrolase family 5" evidence="9">
    <location>
        <begin position="29"/>
        <end position="361"/>
    </location>
</feature>
<dbReference type="FunFam" id="3.20.20.80:FF:000012">
    <property type="entry name" value="Mannan endo-1,4-beta-mannosidase 6"/>
    <property type="match status" value="1"/>
</dbReference>
<dbReference type="Pfam" id="PF26410">
    <property type="entry name" value="GH5_mannosidase"/>
    <property type="match status" value="1"/>
</dbReference>
<dbReference type="InterPro" id="IPR001547">
    <property type="entry name" value="Glyco_hydro_5"/>
</dbReference>
<name>A0ABD1STN3_9LAMI</name>
<keyword evidence="11" id="KW-1185">Reference proteome</keyword>
<reference evidence="11" key="1">
    <citation type="submission" date="2024-07" db="EMBL/GenBank/DDBJ databases">
        <title>Two chromosome-level genome assemblies of Korean endemic species Abeliophyllum distichum and Forsythia ovata (Oleaceae).</title>
        <authorList>
            <person name="Jang H."/>
        </authorList>
    </citation>
    <scope>NUCLEOTIDE SEQUENCE [LARGE SCALE GENOMIC DNA]</scope>
</reference>
<feature type="chain" id="PRO_5044846955" description="mannan endo-1,4-beta-mannosidase" evidence="8">
    <location>
        <begin position="26"/>
        <end position="410"/>
    </location>
</feature>
<dbReference type="GO" id="GO:0016985">
    <property type="term" value="F:mannan endo-1,4-beta-mannosidase activity"/>
    <property type="evidence" value="ECO:0007669"/>
    <property type="project" value="UniProtKB-EC"/>
</dbReference>
<dbReference type="PANTHER" id="PTHR31451">
    <property type="match status" value="1"/>
</dbReference>
<evidence type="ECO:0000256" key="4">
    <source>
        <dbReference type="ARBA" id="ARBA00012706"/>
    </source>
</evidence>
<evidence type="ECO:0000313" key="10">
    <source>
        <dbReference type="EMBL" id="KAL2504066.1"/>
    </source>
</evidence>
<comment type="caution">
    <text evidence="10">The sequence shown here is derived from an EMBL/GenBank/DDBJ whole genome shotgun (WGS) entry which is preliminary data.</text>
</comment>
<comment type="subcellular location">
    <subcellularLocation>
        <location evidence="2">Secreted</location>
    </subcellularLocation>
</comment>
<sequence length="410" mass="47035">MKNWGIYFLIIFLIHEQRFLHQVAAEDGFMRREGVHFMLNGSQFYANGFNAYWLMYIASDPSQKNKISSAFQQAANHGLTIARTWAFRDGGYSPLQYSPGSYNEQMFQGLDFVIFEARKYGIKLILSLVNNYEDFGGKKQYVNWARNQGQNIASDDDFFTNSVIKEYYKNHIKTVLTRHNGITGIAYKDDPTIMAWELMNEPRCTTDASGRTIQAWISEMASYLKSIDSSHLLEVGLEGFYGQSDSHKQQNNPYFQVGTDFIANNQIVDIDFATVHSYPDQWLTSQNDEAQISFLNNWLQSHIQDAQNIVQKPLIFAEFGKSSRDPAYNTYQRDLLFNTVYSAIYLSAGGGGVAAGGLFWQLLTEGMDNFRDGYEIIFNESQSTASLIAEESRKLNKIRKMYREVEENKE</sequence>